<dbReference type="EMBL" id="CM056820">
    <property type="protein sequence ID" value="KAJ8615705.1"/>
    <property type="molecule type" value="Genomic_DNA"/>
</dbReference>
<comment type="caution">
    <text evidence="1">The sequence shown here is derived from an EMBL/GenBank/DDBJ whole genome shotgun (WGS) entry which is preliminary data.</text>
</comment>
<dbReference type="Proteomes" id="UP001234297">
    <property type="component" value="Chromosome 12"/>
</dbReference>
<reference evidence="1 2" key="1">
    <citation type="journal article" date="2022" name="Hortic Res">
        <title>A haplotype resolved chromosomal level avocado genome allows analysis of novel avocado genes.</title>
        <authorList>
            <person name="Nath O."/>
            <person name="Fletcher S.J."/>
            <person name="Hayward A."/>
            <person name="Shaw L.M."/>
            <person name="Masouleh A.K."/>
            <person name="Furtado A."/>
            <person name="Henry R.J."/>
            <person name="Mitter N."/>
        </authorList>
    </citation>
    <scope>NUCLEOTIDE SEQUENCE [LARGE SCALE GENOMIC DNA]</scope>
    <source>
        <strain evidence="2">cv. Hass</strain>
    </source>
</reference>
<evidence type="ECO:0000313" key="1">
    <source>
        <dbReference type="EMBL" id="KAJ8615705.1"/>
    </source>
</evidence>
<name>A0ACC2K3Q0_PERAE</name>
<proteinExistence type="predicted"/>
<sequence>MFCCRNLIEDFCLPEPKTTKGEGDLLKSREDLGSLLDSVAVCALVRSRRKRDMLLLTVRRRRLGRHIAIPLRLVLPPGFGLQSSVIAGEEDRSRGQSRAVASPRAEKAKNLVSSDSWMLVHVEEKQRHLSFVAN</sequence>
<protein>
    <submittedName>
        <fullName evidence="1">Uncharacterized protein</fullName>
    </submittedName>
</protein>
<organism evidence="1 2">
    <name type="scientific">Persea americana</name>
    <name type="common">Avocado</name>
    <dbReference type="NCBI Taxonomy" id="3435"/>
    <lineage>
        <taxon>Eukaryota</taxon>
        <taxon>Viridiplantae</taxon>
        <taxon>Streptophyta</taxon>
        <taxon>Embryophyta</taxon>
        <taxon>Tracheophyta</taxon>
        <taxon>Spermatophyta</taxon>
        <taxon>Magnoliopsida</taxon>
        <taxon>Magnoliidae</taxon>
        <taxon>Laurales</taxon>
        <taxon>Lauraceae</taxon>
        <taxon>Persea</taxon>
    </lineage>
</organism>
<gene>
    <name evidence="1" type="ORF">MRB53_035077</name>
</gene>
<accession>A0ACC2K3Q0</accession>
<evidence type="ECO:0000313" key="2">
    <source>
        <dbReference type="Proteomes" id="UP001234297"/>
    </source>
</evidence>
<keyword evidence="2" id="KW-1185">Reference proteome</keyword>